<comment type="caution">
    <text evidence="1">The sequence shown here is derived from an EMBL/GenBank/DDBJ whole genome shotgun (WGS) entry which is preliminary data.</text>
</comment>
<gene>
    <name evidence="1" type="ORF">R5R35_011256</name>
</gene>
<sequence length="118" mass="13194">MSTSGNPHTHKIIFTKSTPNTQTLQKNGKMWCLVCGKYDSEHLGKCTAKISLSELEKLIKEVGIAPGKPVEFPQATVLTFSSTKKITQNYENKKKQLLEPYSSVTYNISVFSKLLTLQ</sequence>
<organism evidence="1 2">
    <name type="scientific">Gryllus longicercus</name>
    <dbReference type="NCBI Taxonomy" id="2509291"/>
    <lineage>
        <taxon>Eukaryota</taxon>
        <taxon>Metazoa</taxon>
        <taxon>Ecdysozoa</taxon>
        <taxon>Arthropoda</taxon>
        <taxon>Hexapoda</taxon>
        <taxon>Insecta</taxon>
        <taxon>Pterygota</taxon>
        <taxon>Neoptera</taxon>
        <taxon>Polyneoptera</taxon>
        <taxon>Orthoptera</taxon>
        <taxon>Ensifera</taxon>
        <taxon>Gryllidea</taxon>
        <taxon>Grylloidea</taxon>
        <taxon>Gryllidae</taxon>
        <taxon>Gryllinae</taxon>
        <taxon>Gryllus</taxon>
    </lineage>
</organism>
<dbReference type="AlphaFoldDB" id="A0AAN9W228"/>
<dbReference type="Proteomes" id="UP001378592">
    <property type="component" value="Unassembled WGS sequence"/>
</dbReference>
<evidence type="ECO:0000313" key="1">
    <source>
        <dbReference type="EMBL" id="KAK7870872.1"/>
    </source>
</evidence>
<name>A0AAN9W228_9ORTH</name>
<proteinExistence type="predicted"/>
<reference evidence="1 2" key="1">
    <citation type="submission" date="2024-03" db="EMBL/GenBank/DDBJ databases">
        <title>The genome assembly and annotation of the cricket Gryllus longicercus Weissman &amp; Gray.</title>
        <authorList>
            <person name="Szrajer S."/>
            <person name="Gray D."/>
            <person name="Ylla G."/>
        </authorList>
    </citation>
    <scope>NUCLEOTIDE SEQUENCE [LARGE SCALE GENOMIC DNA]</scope>
    <source>
        <strain evidence="1">DAG 2021-001</strain>
        <tissue evidence="1">Whole body minus gut</tissue>
    </source>
</reference>
<keyword evidence="2" id="KW-1185">Reference proteome</keyword>
<accession>A0AAN9W228</accession>
<dbReference type="EMBL" id="JAZDUA010000050">
    <property type="protein sequence ID" value="KAK7870872.1"/>
    <property type="molecule type" value="Genomic_DNA"/>
</dbReference>
<evidence type="ECO:0000313" key="2">
    <source>
        <dbReference type="Proteomes" id="UP001378592"/>
    </source>
</evidence>
<protein>
    <submittedName>
        <fullName evidence="1">Uncharacterized protein</fullName>
    </submittedName>
</protein>